<name>A0AC34RKY9_9BILA</name>
<protein>
    <submittedName>
        <fullName evidence="2">7TM GPCR serpentine receptor class x (Srx) domain-containing protein</fullName>
    </submittedName>
</protein>
<evidence type="ECO:0000313" key="2">
    <source>
        <dbReference type="WBParaSite" id="JU765_v2.g7959.t1"/>
    </source>
</evidence>
<accession>A0AC34RKY9</accession>
<dbReference type="WBParaSite" id="JU765_v2.g7959.t1">
    <property type="protein sequence ID" value="JU765_v2.g7959.t1"/>
    <property type="gene ID" value="JU765_v2.g7959"/>
</dbReference>
<proteinExistence type="predicted"/>
<evidence type="ECO:0000313" key="1">
    <source>
        <dbReference type="Proteomes" id="UP000887576"/>
    </source>
</evidence>
<reference evidence="2" key="1">
    <citation type="submission" date="2022-11" db="UniProtKB">
        <authorList>
            <consortium name="WormBaseParasite"/>
        </authorList>
    </citation>
    <scope>IDENTIFICATION</scope>
</reference>
<dbReference type="Proteomes" id="UP000887576">
    <property type="component" value="Unplaced"/>
</dbReference>
<organism evidence="1 2">
    <name type="scientific">Panagrolaimus sp. JU765</name>
    <dbReference type="NCBI Taxonomy" id="591449"/>
    <lineage>
        <taxon>Eukaryota</taxon>
        <taxon>Metazoa</taxon>
        <taxon>Ecdysozoa</taxon>
        <taxon>Nematoda</taxon>
        <taxon>Chromadorea</taxon>
        <taxon>Rhabditida</taxon>
        <taxon>Tylenchina</taxon>
        <taxon>Panagrolaimomorpha</taxon>
        <taxon>Panagrolaimoidea</taxon>
        <taxon>Panagrolaimidae</taxon>
        <taxon>Panagrolaimus</taxon>
    </lineage>
</organism>
<sequence length="179" mass="20937">MGHLIQIAYYIVIYSQLFKAINRLIAIASPINYRKYFSGTYLKYYIFGPVLCSFIQNIVYFIPECNILFDPILLKWEYDQGDCTEVLGMYVDTIWAAALMGIILFIDFITLFIVIKTKSKLQNRKTRREFNFFIQTLLTSIIYSLLTFSPQISSLLNGGMWTTFLTTTFIWLICHMFDG</sequence>